<keyword evidence="5 7" id="KW-1133">Transmembrane helix</keyword>
<dbReference type="PANTHER" id="PTHR40074:SF2">
    <property type="entry name" value="O-ACETYLTRANSFERASE WECH"/>
    <property type="match status" value="1"/>
</dbReference>
<evidence type="ECO:0000313" key="10">
    <source>
        <dbReference type="Proteomes" id="UP001162135"/>
    </source>
</evidence>
<comment type="similarity">
    <text evidence="2">Belongs to the acyltransferase 3 family.</text>
</comment>
<evidence type="ECO:0000256" key="6">
    <source>
        <dbReference type="ARBA" id="ARBA00023136"/>
    </source>
</evidence>
<dbReference type="Pfam" id="PF01757">
    <property type="entry name" value="Acyl_transf_3"/>
    <property type="match status" value="1"/>
</dbReference>
<feature type="transmembrane region" description="Helical" evidence="7">
    <location>
        <begin position="80"/>
        <end position="98"/>
    </location>
</feature>
<feature type="transmembrane region" description="Helical" evidence="7">
    <location>
        <begin position="221"/>
        <end position="239"/>
    </location>
</feature>
<dbReference type="InterPro" id="IPR002656">
    <property type="entry name" value="Acyl_transf_3_dom"/>
</dbReference>
<evidence type="ECO:0000256" key="5">
    <source>
        <dbReference type="ARBA" id="ARBA00022989"/>
    </source>
</evidence>
<proteinExistence type="inferred from homology"/>
<protein>
    <recommendedName>
        <fullName evidence="8">Acyltransferase 3 domain-containing protein</fullName>
    </recommendedName>
</protein>
<feature type="transmembrane region" description="Helical" evidence="7">
    <location>
        <begin position="310"/>
        <end position="330"/>
    </location>
</feature>
<keyword evidence="10" id="KW-1185">Reference proteome</keyword>
<reference evidence="9" key="2">
    <citation type="submission" date="2017-11" db="EMBL/GenBank/DDBJ databases">
        <authorList>
            <person name="Das S.K."/>
        </authorList>
    </citation>
    <scope>NUCLEOTIDE SEQUENCE</scope>
    <source>
        <strain evidence="9">S4-41</strain>
    </source>
</reference>
<feature type="transmembrane region" description="Helical" evidence="7">
    <location>
        <begin position="251"/>
        <end position="268"/>
    </location>
</feature>
<dbReference type="Proteomes" id="UP001162135">
    <property type="component" value="Unassembled WGS sequence"/>
</dbReference>
<keyword evidence="4 7" id="KW-0812">Transmembrane</keyword>
<feature type="transmembrane region" description="Helical" evidence="7">
    <location>
        <begin position="156"/>
        <end position="174"/>
    </location>
</feature>
<gene>
    <name evidence="9" type="ORF">CUR86_12885</name>
</gene>
<feature type="domain" description="Acyltransferase 3" evidence="8">
    <location>
        <begin position="41"/>
        <end position="356"/>
    </location>
</feature>
<evidence type="ECO:0000256" key="7">
    <source>
        <dbReference type="SAM" id="Phobius"/>
    </source>
</evidence>
<name>A0ABT6I708_9GAMM</name>
<evidence type="ECO:0000256" key="3">
    <source>
        <dbReference type="ARBA" id="ARBA00022475"/>
    </source>
</evidence>
<organism evidence="9 10">
    <name type="scientific">Salinicola acroporae</name>
    <dbReference type="NCBI Taxonomy" id="1541440"/>
    <lineage>
        <taxon>Bacteria</taxon>
        <taxon>Pseudomonadati</taxon>
        <taxon>Pseudomonadota</taxon>
        <taxon>Gammaproteobacteria</taxon>
        <taxon>Oceanospirillales</taxon>
        <taxon>Halomonadaceae</taxon>
        <taxon>Salinicola</taxon>
    </lineage>
</organism>
<feature type="transmembrane region" description="Helical" evidence="7">
    <location>
        <begin position="181"/>
        <end position="201"/>
    </location>
</feature>
<feature type="transmembrane region" description="Helical" evidence="7">
    <location>
        <begin position="274"/>
        <end position="295"/>
    </location>
</feature>
<accession>A0ABT6I708</accession>
<keyword evidence="3" id="KW-1003">Cell membrane</keyword>
<comment type="caution">
    <text evidence="9">The sequence shown here is derived from an EMBL/GenBank/DDBJ whole genome shotgun (WGS) entry which is preliminary data.</text>
</comment>
<keyword evidence="6 7" id="KW-0472">Membrane</keyword>
<evidence type="ECO:0000256" key="1">
    <source>
        <dbReference type="ARBA" id="ARBA00004651"/>
    </source>
</evidence>
<sequence length="383" mass="43427">MKRNLAAAFSSAVTSAGQVRRASTQCPRKALVEQTTAARYRWIDLVRGTAVVLVIVLHSQYGISIRYDGLWSWLPLMSEYLAPFRMPVLMFLSGLMVARSLRKGPRRFFTGKLKNIAHPYVVWTLVAFVLYSLRWVLMNEPMPDELFPLLILPYNYLWFLYCLFIYYILAFFLFKLSAKGAVAVTLVGYLLYFYLAQHLAPDWLLVPDDDGRMVPTLPTKIVFYAVFFMLGGWLGENLSGFAEGLARLNPLVVWLLVAICLAGYLLPLHPFSPVYLLISLASLVPLARLAMLGWVQRCTTLLQWCGRQSIVLFVAHMPIILVIVTVLSKAMPDSNANLVFALLFVVTFICCCVLARMSQRWAAVRFLFAYNLKGRQVRVGSRA</sequence>
<evidence type="ECO:0000313" key="9">
    <source>
        <dbReference type="EMBL" id="MDH4573248.1"/>
    </source>
</evidence>
<evidence type="ECO:0000256" key="4">
    <source>
        <dbReference type="ARBA" id="ARBA00022692"/>
    </source>
</evidence>
<dbReference type="EMBL" id="PGFS01000001">
    <property type="protein sequence ID" value="MDH4573248.1"/>
    <property type="molecule type" value="Genomic_DNA"/>
</dbReference>
<feature type="transmembrane region" description="Helical" evidence="7">
    <location>
        <begin position="119"/>
        <end position="136"/>
    </location>
</feature>
<feature type="transmembrane region" description="Helical" evidence="7">
    <location>
        <begin position="336"/>
        <end position="355"/>
    </location>
</feature>
<evidence type="ECO:0000259" key="8">
    <source>
        <dbReference type="Pfam" id="PF01757"/>
    </source>
</evidence>
<dbReference type="PANTHER" id="PTHR40074">
    <property type="entry name" value="O-ACETYLTRANSFERASE WECH"/>
    <property type="match status" value="1"/>
</dbReference>
<reference evidence="9" key="1">
    <citation type="journal article" date="2015" name="Antonie Van Leeuwenhoek">
        <title>Comparative 16S rRNA signatures and multilocus sequence analysis for the genus Salinicola and description of Salinicola acroporae sp. nov., isolated from coral Acropora digitifera.</title>
        <authorList>
            <person name="Lepcha R.T."/>
            <person name="Poddar A."/>
            <person name="Schumann P."/>
            <person name="Das S.K."/>
        </authorList>
    </citation>
    <scope>NUCLEOTIDE SEQUENCE</scope>
    <source>
        <strain evidence="9">S4-41</strain>
    </source>
</reference>
<comment type="subcellular location">
    <subcellularLocation>
        <location evidence="1">Cell membrane</location>
        <topology evidence="1">Multi-pass membrane protein</topology>
    </subcellularLocation>
</comment>
<evidence type="ECO:0000256" key="2">
    <source>
        <dbReference type="ARBA" id="ARBA00007400"/>
    </source>
</evidence>